<accession>A0A0H5QLC9</accession>
<keyword evidence="4" id="KW-0235">DNA replication</keyword>
<dbReference type="EMBL" id="HACM01002356">
    <property type="protein sequence ID" value="CRZ02798.1"/>
    <property type="molecule type" value="Transcribed_RNA"/>
</dbReference>
<dbReference type="InterPro" id="IPR016722">
    <property type="entry name" value="DNA_pol_alpha_bsu"/>
</dbReference>
<organism evidence="9">
    <name type="scientific">Spongospora subterranea</name>
    <dbReference type="NCBI Taxonomy" id="70186"/>
    <lineage>
        <taxon>Eukaryota</taxon>
        <taxon>Sar</taxon>
        <taxon>Rhizaria</taxon>
        <taxon>Endomyxa</taxon>
        <taxon>Phytomyxea</taxon>
        <taxon>Plasmodiophorida</taxon>
        <taxon>Plasmodiophoridae</taxon>
        <taxon>Spongospora</taxon>
    </lineage>
</organism>
<feature type="domain" description="DNA polymerase alpha subunit B N-terminal" evidence="8">
    <location>
        <begin position="18"/>
        <end position="71"/>
    </location>
</feature>
<evidence type="ECO:0000313" key="9">
    <source>
        <dbReference type="EMBL" id="CRZ02798.1"/>
    </source>
</evidence>
<sequence>MAPDPSHNLADIISGLELDPRTDKLIVDKCLNLCSLFNIDGDSLVNEWLAYAFNHKIESNVTLAKLSDLEAQLHCENASRLRQAASAPVASAKLHASTASLIHPTALPQTPSRDSQRPRPDSTPVSQRNAVLNTLLHPKQQKPNSFMSPTLFSSPAGAPGSYTNRTNKGRVIQELNGGCSDEMATDDSDSAIHSEPVSLSLNASCVGTPFLYMHQQKDVVPQIIESRVDALLQSIIDKEVAAGSTMDNDGDIQESDVKDIILDGGAAGDDVSSFTGTLCSLCTPSPTQVVCGGRILAMNAAEKLHASDTWLQNGPERVQITLPTHSEAEYTLFPGAVCLVRGFNPTGSRLIAQDIIVPSPLPRPSLPVSTLGLSLVVASGPFTFQGDLMFSALIDLLDVVIERTPDYLILCGPFVDLDNVTVPEQDPLEVRRELWTLITNRLQSVRTVVLTLPHVRESMHVACFPQPPFPDSSSKVRHLPNPCQFTLGPITLAASTHDIMFDLASNSILKTAPGSQQNRMSSLCAALISQRSFYPLLAPPPTASIDWTHLSKFALTQGPDLMLLPSTLAQFARVINDTVCVNPGRLLKGASSPGTYSRISIRPGDGPVSSRISADIVRI</sequence>
<evidence type="ECO:0000256" key="2">
    <source>
        <dbReference type="ARBA" id="ARBA00007299"/>
    </source>
</evidence>
<evidence type="ECO:0000256" key="3">
    <source>
        <dbReference type="ARBA" id="ARBA00018596"/>
    </source>
</evidence>
<comment type="similarity">
    <text evidence="2">Belongs to the DNA polymerase alpha subunit B family.</text>
</comment>
<reference evidence="9" key="1">
    <citation type="submission" date="2015-04" db="EMBL/GenBank/DDBJ databases">
        <title>The genome sequence of the plant pathogenic Rhizarian Plasmodiophora brassicae reveals insights in its biotrophic life cycle and the origin of chitin synthesis.</title>
        <authorList>
            <person name="Schwelm A."/>
            <person name="Fogelqvist J."/>
            <person name="Knaust A."/>
            <person name="Julke S."/>
            <person name="Lilja T."/>
            <person name="Dhandapani V."/>
            <person name="Bonilla-Rosso G."/>
            <person name="Karlsson M."/>
            <person name="Shevchenko A."/>
            <person name="Choi S.R."/>
            <person name="Kim H.G."/>
            <person name="Park J.Y."/>
            <person name="Lim Y.P."/>
            <person name="Ludwig-Muller J."/>
            <person name="Dixelius C."/>
        </authorList>
    </citation>
    <scope>NUCLEOTIDE SEQUENCE</scope>
    <source>
        <tissue evidence="9">Potato root galls</tissue>
    </source>
</reference>
<feature type="compositionally biased region" description="Polar residues" evidence="6">
    <location>
        <begin position="141"/>
        <end position="153"/>
    </location>
</feature>
<dbReference type="PANTHER" id="PTHR23061:SF12">
    <property type="entry name" value="DNA POLYMERASE ALPHA SUBUNIT B"/>
    <property type="match status" value="1"/>
</dbReference>
<evidence type="ECO:0000256" key="1">
    <source>
        <dbReference type="ARBA" id="ARBA00004123"/>
    </source>
</evidence>
<evidence type="ECO:0000259" key="8">
    <source>
        <dbReference type="Pfam" id="PF08418"/>
    </source>
</evidence>
<dbReference type="Pfam" id="PF08418">
    <property type="entry name" value="Pol_alpha_B_N"/>
    <property type="match status" value="1"/>
</dbReference>
<dbReference type="Gene3D" id="1.10.8.530">
    <property type="entry name" value="DNA polymerase alpha-primase, subunit B, N-terminal domain"/>
    <property type="match status" value="1"/>
</dbReference>
<feature type="region of interest" description="Disordered" evidence="6">
    <location>
        <begin position="102"/>
        <end position="166"/>
    </location>
</feature>
<dbReference type="PANTHER" id="PTHR23061">
    <property type="entry name" value="DNA POLYMERASE 2 ALPHA 70 KDA SUBUNIT"/>
    <property type="match status" value="1"/>
</dbReference>
<dbReference type="Gene3D" id="3.60.21.60">
    <property type="match status" value="1"/>
</dbReference>
<dbReference type="GO" id="GO:0003677">
    <property type="term" value="F:DNA binding"/>
    <property type="evidence" value="ECO:0007669"/>
    <property type="project" value="InterPro"/>
</dbReference>
<comment type="subcellular location">
    <subcellularLocation>
        <location evidence="1">Nucleus</location>
    </subcellularLocation>
</comment>
<feature type="compositionally biased region" description="Polar residues" evidence="6">
    <location>
        <begin position="123"/>
        <end position="132"/>
    </location>
</feature>
<proteinExistence type="inferred from homology"/>
<dbReference type="InterPro" id="IPR013627">
    <property type="entry name" value="Pol_alpha_B_N"/>
</dbReference>
<dbReference type="GO" id="GO:0005658">
    <property type="term" value="C:alpha DNA polymerase:primase complex"/>
    <property type="evidence" value="ECO:0007669"/>
    <property type="project" value="TreeGrafter"/>
</dbReference>
<dbReference type="InterPro" id="IPR043034">
    <property type="entry name" value="DNA_pol_alpha_B_N_sf"/>
</dbReference>
<evidence type="ECO:0000256" key="6">
    <source>
        <dbReference type="SAM" id="MobiDB-lite"/>
    </source>
</evidence>
<feature type="domain" description="DNA polymerase alpha/delta/epsilon subunit B" evidence="7">
    <location>
        <begin position="376"/>
        <end position="572"/>
    </location>
</feature>
<evidence type="ECO:0000256" key="5">
    <source>
        <dbReference type="ARBA" id="ARBA00023242"/>
    </source>
</evidence>
<keyword evidence="5" id="KW-0539">Nucleus</keyword>
<dbReference type="AlphaFoldDB" id="A0A0H5QLC9"/>
<dbReference type="Pfam" id="PF04042">
    <property type="entry name" value="DNA_pol_E_B"/>
    <property type="match status" value="1"/>
</dbReference>
<evidence type="ECO:0000256" key="4">
    <source>
        <dbReference type="ARBA" id="ARBA00022705"/>
    </source>
</evidence>
<dbReference type="GO" id="GO:0006270">
    <property type="term" value="P:DNA replication initiation"/>
    <property type="evidence" value="ECO:0007669"/>
    <property type="project" value="TreeGrafter"/>
</dbReference>
<name>A0A0H5QLC9_9EUKA</name>
<protein>
    <recommendedName>
        <fullName evidence="3">DNA polymerase alpha subunit B</fullName>
    </recommendedName>
</protein>
<evidence type="ECO:0000259" key="7">
    <source>
        <dbReference type="Pfam" id="PF04042"/>
    </source>
</evidence>
<dbReference type="InterPro" id="IPR007185">
    <property type="entry name" value="DNA_pol_a/d/e_bsu"/>
</dbReference>